<reference evidence="1" key="2">
    <citation type="submission" date="2021-04" db="EMBL/GenBank/DDBJ databases">
        <title>Genome-wide patterns of bracovirus chromosomal integration into multiple host tissues during parasitism.</title>
        <authorList>
            <person name="Chebbi M.A.C."/>
        </authorList>
    </citation>
    <scope>NUCLEOTIDE SEQUENCE</scope>
    <source>
        <tissue evidence="1">Whole body</tissue>
    </source>
</reference>
<dbReference type="AlphaFoldDB" id="A0A8J5QU57"/>
<dbReference type="EMBL" id="JAAOIC020000019">
    <property type="protein sequence ID" value="KAG8041143.1"/>
    <property type="molecule type" value="Genomic_DNA"/>
</dbReference>
<keyword evidence="2" id="KW-1185">Reference proteome</keyword>
<dbReference type="Proteomes" id="UP000729913">
    <property type="component" value="Unassembled WGS sequence"/>
</dbReference>
<name>A0A8J5QU57_9HYME</name>
<sequence length="70" mass="8362">MEKLSRKKTHSHLKQRHINFTNYLIYRLKTSLLITTHVVTGKLNCLDKGGCIYQLINYVFTHIYLLRKQN</sequence>
<protein>
    <submittedName>
        <fullName evidence="1">Uncharacterized protein</fullName>
    </submittedName>
</protein>
<accession>A0A8J5QU57</accession>
<gene>
    <name evidence="1" type="ORF">G9C98_002131</name>
</gene>
<evidence type="ECO:0000313" key="1">
    <source>
        <dbReference type="EMBL" id="KAG8041143.1"/>
    </source>
</evidence>
<reference evidence="1" key="1">
    <citation type="submission" date="2020-03" db="EMBL/GenBank/DDBJ databases">
        <authorList>
            <person name="Chebbi M.A."/>
            <person name="Drezen J.M."/>
        </authorList>
    </citation>
    <scope>NUCLEOTIDE SEQUENCE</scope>
    <source>
        <tissue evidence="1">Whole body</tissue>
    </source>
</reference>
<proteinExistence type="predicted"/>
<evidence type="ECO:0000313" key="2">
    <source>
        <dbReference type="Proteomes" id="UP000729913"/>
    </source>
</evidence>
<comment type="caution">
    <text evidence="1">The sequence shown here is derived from an EMBL/GenBank/DDBJ whole genome shotgun (WGS) entry which is preliminary data.</text>
</comment>
<organism evidence="1 2">
    <name type="scientific">Cotesia typhae</name>
    <dbReference type="NCBI Taxonomy" id="2053667"/>
    <lineage>
        <taxon>Eukaryota</taxon>
        <taxon>Metazoa</taxon>
        <taxon>Ecdysozoa</taxon>
        <taxon>Arthropoda</taxon>
        <taxon>Hexapoda</taxon>
        <taxon>Insecta</taxon>
        <taxon>Pterygota</taxon>
        <taxon>Neoptera</taxon>
        <taxon>Endopterygota</taxon>
        <taxon>Hymenoptera</taxon>
        <taxon>Apocrita</taxon>
        <taxon>Ichneumonoidea</taxon>
        <taxon>Braconidae</taxon>
        <taxon>Microgastrinae</taxon>
        <taxon>Cotesia</taxon>
    </lineage>
</organism>